<keyword evidence="1" id="KW-0732">Signal</keyword>
<protein>
    <submittedName>
        <fullName evidence="2">DUF3515 family protein</fullName>
    </submittedName>
</protein>
<name>A0ABU3PYQ9_9ACTN</name>
<dbReference type="Pfam" id="PF12028">
    <property type="entry name" value="DUF3515"/>
    <property type="match status" value="1"/>
</dbReference>
<evidence type="ECO:0000313" key="2">
    <source>
        <dbReference type="EMBL" id="MDT9593910.1"/>
    </source>
</evidence>
<organism evidence="2 3">
    <name type="scientific">Nocardioides imazamoxiresistens</name>
    <dbReference type="NCBI Taxonomy" id="3231893"/>
    <lineage>
        <taxon>Bacteria</taxon>
        <taxon>Bacillati</taxon>
        <taxon>Actinomycetota</taxon>
        <taxon>Actinomycetes</taxon>
        <taxon>Propionibacteriales</taxon>
        <taxon>Nocardioidaceae</taxon>
        <taxon>Nocardioides</taxon>
    </lineage>
</organism>
<evidence type="ECO:0000313" key="3">
    <source>
        <dbReference type="Proteomes" id="UP001268542"/>
    </source>
</evidence>
<dbReference type="PROSITE" id="PS51257">
    <property type="entry name" value="PROKAR_LIPOPROTEIN"/>
    <property type="match status" value="1"/>
</dbReference>
<dbReference type="RefSeq" id="WP_315733396.1">
    <property type="nucleotide sequence ID" value="NZ_JAVYII010000005.1"/>
</dbReference>
<gene>
    <name evidence="2" type="ORF">RDV89_12575</name>
</gene>
<dbReference type="InterPro" id="IPR021903">
    <property type="entry name" value="DUF3515"/>
</dbReference>
<proteinExistence type="predicted"/>
<feature type="signal peptide" evidence="1">
    <location>
        <begin position="1"/>
        <end position="27"/>
    </location>
</feature>
<keyword evidence="3" id="KW-1185">Reference proteome</keyword>
<comment type="caution">
    <text evidence="2">The sequence shown here is derived from an EMBL/GenBank/DDBJ whole genome shotgun (WGS) entry which is preliminary data.</text>
</comment>
<reference evidence="2 3" key="1">
    <citation type="submission" date="2023-08" db="EMBL/GenBank/DDBJ databases">
        <title>Nocardioides seae sp. nov., a bacterium isolated from a soil.</title>
        <authorList>
            <person name="Wang X."/>
        </authorList>
    </citation>
    <scope>NUCLEOTIDE SEQUENCE [LARGE SCALE GENOMIC DNA]</scope>
    <source>
        <strain evidence="2 3">YZH12</strain>
    </source>
</reference>
<evidence type="ECO:0000256" key="1">
    <source>
        <dbReference type="SAM" id="SignalP"/>
    </source>
</evidence>
<dbReference type="EMBL" id="JAVYII010000005">
    <property type="protein sequence ID" value="MDT9593910.1"/>
    <property type="molecule type" value="Genomic_DNA"/>
</dbReference>
<feature type="chain" id="PRO_5046432871" evidence="1">
    <location>
        <begin position="28"/>
        <end position="167"/>
    </location>
</feature>
<sequence>MRPSTRRTRCALGVPLSAALLVLTACGAGTVTVEGAAQLEDLGAAEEACTGLLDALPDELGGQETRDVEPAGVAAQAWGDPVVVLVCGAEMPLAFGPTSPCDVVEEVQWYVDERSALDPAADVVLTTIGYEPVVQVRIPARLRPPADEMVALAPAIRENAELVESCT</sequence>
<dbReference type="Proteomes" id="UP001268542">
    <property type="component" value="Unassembled WGS sequence"/>
</dbReference>
<accession>A0ABU3PYQ9</accession>